<dbReference type="Pfam" id="PF17762">
    <property type="entry name" value="HTH_ParB"/>
    <property type="match status" value="1"/>
</dbReference>
<dbReference type="Gene3D" id="3.40.50.300">
    <property type="entry name" value="P-loop containing nucleotide triphosphate hydrolases"/>
    <property type="match status" value="1"/>
</dbReference>
<dbReference type="NCBIfam" id="TIGR00180">
    <property type="entry name" value="parB_part"/>
    <property type="match status" value="1"/>
</dbReference>
<dbReference type="FunFam" id="1.10.10.2830:FF:000001">
    <property type="entry name" value="Chromosome partitioning protein ParB"/>
    <property type="match status" value="1"/>
</dbReference>
<dbReference type="RefSeq" id="WP_178366099.1">
    <property type="nucleotide sequence ID" value="NZ_JACADJ010000015.1"/>
</dbReference>
<dbReference type="Proteomes" id="UP000553343">
    <property type="component" value="Unassembled WGS sequence"/>
</dbReference>
<dbReference type="PANTHER" id="PTHR33375">
    <property type="entry name" value="CHROMOSOME-PARTITIONING PROTEIN PARB-RELATED"/>
    <property type="match status" value="1"/>
</dbReference>
<evidence type="ECO:0000313" key="5">
    <source>
        <dbReference type="Proteomes" id="UP000553343"/>
    </source>
</evidence>
<dbReference type="GO" id="GO:0003677">
    <property type="term" value="F:DNA binding"/>
    <property type="evidence" value="ECO:0007669"/>
    <property type="project" value="UniProtKB-KW"/>
</dbReference>
<evidence type="ECO:0000256" key="1">
    <source>
        <dbReference type="ARBA" id="ARBA00006295"/>
    </source>
</evidence>
<dbReference type="Pfam" id="PF13614">
    <property type="entry name" value="AAA_31"/>
    <property type="match status" value="1"/>
</dbReference>
<dbReference type="InterPro" id="IPR025669">
    <property type="entry name" value="AAA_dom"/>
</dbReference>
<evidence type="ECO:0000256" key="2">
    <source>
        <dbReference type="ARBA" id="ARBA00023125"/>
    </source>
</evidence>
<comment type="similarity">
    <text evidence="1">Belongs to the ParB family.</text>
</comment>
<proteinExistence type="inferred from homology"/>
<dbReference type="InterPro" id="IPR041468">
    <property type="entry name" value="HTH_ParB/Spo0J"/>
</dbReference>
<protein>
    <submittedName>
        <fullName evidence="4">ParB/RepB/Spo0J family partition protein</fullName>
    </submittedName>
</protein>
<name>A0A850T6L9_9BACT</name>
<dbReference type="Pfam" id="PF02195">
    <property type="entry name" value="ParB_N"/>
    <property type="match status" value="1"/>
</dbReference>
<dbReference type="InterPro" id="IPR027417">
    <property type="entry name" value="P-loop_NTPase"/>
</dbReference>
<sequence length="392" mass="43412">MTQIISIANQKGGVGKTTTAVNLAASLAKLKKKVLLVDCDSQANATTGLGVNKPDLEASLYDGLIGETGIEDMLLPTMLQGLTLVPANVDFIIYGLCQGTIKTMINKKRKSTGLGRGISALIPDMEEPEVNSDFFFCNIDQLNPNRYQPRTRFSEEELGRLTRSIAEQGVLQPLLARKMDGAYELIAGERRLRAAKAAGLTQVPVIIIDLADEQVLEVSIIENIQRENLNVLEEAEAYFRLIDEFGYTQEKVAEKIGKNRSTIANLLRLRSLPEEIKEGLIVEKISMGHARALLGAGAVENQLYLFKQVVEKQLSVRETERLVNQAKKQPRNIEKKITADEKQFLEETSSQISSRINSPVSIKKNGGRGRIEIKFSSGTEFNRLVELLSRIS</sequence>
<evidence type="ECO:0000313" key="4">
    <source>
        <dbReference type="EMBL" id="NWH04645.1"/>
    </source>
</evidence>
<dbReference type="GO" id="GO:0007059">
    <property type="term" value="P:chromosome segregation"/>
    <property type="evidence" value="ECO:0007669"/>
    <property type="project" value="TreeGrafter"/>
</dbReference>
<dbReference type="InterPro" id="IPR036086">
    <property type="entry name" value="ParB/Sulfiredoxin_sf"/>
</dbReference>
<dbReference type="SUPFAM" id="SSF52540">
    <property type="entry name" value="P-loop containing nucleoside triphosphate hydrolases"/>
    <property type="match status" value="1"/>
</dbReference>
<dbReference type="GO" id="GO:0045881">
    <property type="term" value="P:positive regulation of sporulation resulting in formation of a cellular spore"/>
    <property type="evidence" value="ECO:0007669"/>
    <property type="project" value="TreeGrafter"/>
</dbReference>
<dbReference type="InterPro" id="IPR050336">
    <property type="entry name" value="Chromosome_partition/occlusion"/>
</dbReference>
<gene>
    <name evidence="4" type="ORF">HXW94_06535</name>
</gene>
<dbReference type="CDD" id="cd02042">
    <property type="entry name" value="ParAB_family"/>
    <property type="match status" value="1"/>
</dbReference>
<evidence type="ECO:0000259" key="3">
    <source>
        <dbReference type="SMART" id="SM00470"/>
    </source>
</evidence>
<feature type="domain" description="ParB-like N-terminal" evidence="3">
    <location>
        <begin position="135"/>
        <end position="224"/>
    </location>
</feature>
<dbReference type="PANTHER" id="PTHR33375:SF8">
    <property type="entry name" value="NUCLEOID OCCLUSION PROTEIN"/>
    <property type="match status" value="1"/>
</dbReference>
<dbReference type="SUPFAM" id="SSF110849">
    <property type="entry name" value="ParB/Sulfiredoxin"/>
    <property type="match status" value="1"/>
</dbReference>
<accession>A0A850T6L9</accession>
<dbReference type="AlphaFoldDB" id="A0A850T6L9"/>
<reference evidence="4 5" key="1">
    <citation type="submission" date="2020-06" db="EMBL/GenBank/DDBJ databases">
        <title>High-quality draft genome of sulfate reducer Desulfobacter latus type strain AcrS2 isolated from marine sediment.</title>
        <authorList>
            <person name="Hoppe M."/>
            <person name="Larsen C.K."/>
            <person name="Marshall I.P.G."/>
            <person name="Schramm A."/>
            <person name="Marietou A.G."/>
        </authorList>
    </citation>
    <scope>NUCLEOTIDE SEQUENCE [LARGE SCALE GENOMIC DNA]</scope>
    <source>
        <strain evidence="4 5">AcRS2</strain>
    </source>
</reference>
<dbReference type="EMBL" id="JACADJ010000015">
    <property type="protein sequence ID" value="NWH04645.1"/>
    <property type="molecule type" value="Genomic_DNA"/>
</dbReference>
<keyword evidence="2" id="KW-0238">DNA-binding</keyword>
<keyword evidence="5" id="KW-1185">Reference proteome</keyword>
<comment type="caution">
    <text evidence="4">The sequence shown here is derived from an EMBL/GenBank/DDBJ whole genome shotgun (WGS) entry which is preliminary data.</text>
</comment>
<dbReference type="Gene3D" id="3.90.1530.30">
    <property type="match status" value="1"/>
</dbReference>
<dbReference type="FunFam" id="3.90.1530.30:FF:000001">
    <property type="entry name" value="Chromosome partitioning protein ParB"/>
    <property type="match status" value="1"/>
</dbReference>
<organism evidence="4 5">
    <name type="scientific">Desulfobacter latus</name>
    <dbReference type="NCBI Taxonomy" id="2292"/>
    <lineage>
        <taxon>Bacteria</taxon>
        <taxon>Pseudomonadati</taxon>
        <taxon>Thermodesulfobacteriota</taxon>
        <taxon>Desulfobacteria</taxon>
        <taxon>Desulfobacterales</taxon>
        <taxon>Desulfobacteraceae</taxon>
        <taxon>Desulfobacter</taxon>
    </lineage>
</organism>
<dbReference type="InterPro" id="IPR003115">
    <property type="entry name" value="ParB_N"/>
</dbReference>
<dbReference type="InterPro" id="IPR004437">
    <property type="entry name" value="ParB/RepB/Spo0J"/>
</dbReference>
<dbReference type="SMART" id="SM00470">
    <property type="entry name" value="ParB"/>
    <property type="match status" value="1"/>
</dbReference>
<dbReference type="Gene3D" id="1.10.10.2830">
    <property type="match status" value="1"/>
</dbReference>
<dbReference type="GO" id="GO:0005694">
    <property type="term" value="C:chromosome"/>
    <property type="evidence" value="ECO:0007669"/>
    <property type="project" value="TreeGrafter"/>
</dbReference>
<dbReference type="SUPFAM" id="SSF109709">
    <property type="entry name" value="KorB DNA-binding domain-like"/>
    <property type="match status" value="1"/>
</dbReference>
<dbReference type="CDD" id="cd16393">
    <property type="entry name" value="SPO0J_N"/>
    <property type="match status" value="1"/>
</dbReference>